<dbReference type="Gene3D" id="3.40.50.11350">
    <property type="match status" value="1"/>
</dbReference>
<dbReference type="EMBL" id="JAPFFF010000001">
    <property type="protein sequence ID" value="KAK8898693.1"/>
    <property type="molecule type" value="Genomic_DNA"/>
</dbReference>
<evidence type="ECO:0000256" key="1">
    <source>
        <dbReference type="SAM" id="Phobius"/>
    </source>
</evidence>
<evidence type="ECO:0000313" key="3">
    <source>
        <dbReference type="Proteomes" id="UP001470230"/>
    </source>
</evidence>
<name>A0ABR2L5S7_9EUKA</name>
<keyword evidence="1" id="KW-0812">Transmembrane</keyword>
<accession>A0ABR2L5S7</accession>
<gene>
    <name evidence="2" type="ORF">M9Y10_000985</name>
</gene>
<protein>
    <submittedName>
        <fullName evidence="2">Uncharacterized protein</fullName>
    </submittedName>
</protein>
<dbReference type="Proteomes" id="UP001470230">
    <property type="component" value="Unassembled WGS sequence"/>
</dbReference>
<keyword evidence="1" id="KW-0472">Membrane</keyword>
<comment type="caution">
    <text evidence="2">The sequence shown here is derived from an EMBL/GenBank/DDBJ whole genome shotgun (WGS) entry which is preliminary data.</text>
</comment>
<reference evidence="2 3" key="1">
    <citation type="submission" date="2024-04" db="EMBL/GenBank/DDBJ databases">
        <title>Tritrichomonas musculus Genome.</title>
        <authorList>
            <person name="Alves-Ferreira E."/>
            <person name="Grigg M."/>
            <person name="Lorenzi H."/>
            <person name="Galac M."/>
        </authorList>
    </citation>
    <scope>NUCLEOTIDE SEQUENCE [LARGE SCALE GENOMIC DNA]</scope>
    <source>
        <strain evidence="2 3">EAF2021</strain>
    </source>
</reference>
<keyword evidence="3" id="KW-1185">Reference proteome</keyword>
<organism evidence="2 3">
    <name type="scientific">Tritrichomonas musculus</name>
    <dbReference type="NCBI Taxonomy" id="1915356"/>
    <lineage>
        <taxon>Eukaryota</taxon>
        <taxon>Metamonada</taxon>
        <taxon>Parabasalia</taxon>
        <taxon>Tritrichomonadida</taxon>
        <taxon>Tritrichomonadidae</taxon>
        <taxon>Tritrichomonas</taxon>
    </lineage>
</organism>
<proteinExistence type="predicted"/>
<feature type="transmembrane region" description="Helical" evidence="1">
    <location>
        <begin position="42"/>
        <end position="61"/>
    </location>
</feature>
<sequence>MDQIHPLEVKIDKIINNNDPDDSKIELKTIIDAISLSYTVNAAIYFTIFMNILLIINRLVFKSQFISLSPLSFMQTIPTQTIYPERDMISPFNDKIDFNDTELEIAIKKLNLPTWSRAYVHCSDRKSEIKCGQIIKAYRKILEWEEIVQKSPKDDSSPLLVHTYTKNGGIGNRLMQECVASILGLMLGRAVSVDASVPAGSQRRRSKHPYTYPPAGTVRYSNLGLGKCGERTPHIDLSNYLPFEFNETDIAGAHLVFKSTTLSSLIYQNQKVSLFAQEFFGMFAQYFIMNYISNIPEKYLQSIQELFKNVPANVRLFGVHLRFQWAGQFYSWNISDTMSKVVPFISSILKEKPTQIALASDNQDMMNEFGKHFDYVHTDAMRAADMDHNSGFADIIMLMYCDECLLTYRSTFSSLVSLRTGKRPYLVEKEANKIFLAYNSQCGIQSLIYHTKYWRVYMSNYYCRLVNNVDAMKYFFRYMAL</sequence>
<keyword evidence="1" id="KW-1133">Transmembrane helix</keyword>
<evidence type="ECO:0000313" key="2">
    <source>
        <dbReference type="EMBL" id="KAK8898693.1"/>
    </source>
</evidence>